<accession>A0ABT2X9B2</accession>
<reference evidence="1 2" key="1">
    <citation type="submission" date="2022-10" db="EMBL/GenBank/DDBJ databases">
        <title>Defluviimonas sp. nov., isolated from ocean surface sediments.</title>
        <authorList>
            <person name="He W."/>
            <person name="Wang L."/>
            <person name="Zhang D.-F."/>
        </authorList>
    </citation>
    <scope>NUCLEOTIDE SEQUENCE [LARGE SCALE GENOMIC DNA]</scope>
    <source>
        <strain evidence="1 2">WL0024</strain>
    </source>
</reference>
<organism evidence="1 2">
    <name type="scientific">Albidovulum salinarum</name>
    <dbReference type="NCBI Taxonomy" id="2984153"/>
    <lineage>
        <taxon>Bacteria</taxon>
        <taxon>Pseudomonadati</taxon>
        <taxon>Pseudomonadota</taxon>
        <taxon>Alphaproteobacteria</taxon>
        <taxon>Rhodobacterales</taxon>
        <taxon>Paracoccaceae</taxon>
        <taxon>Albidovulum</taxon>
    </lineage>
</organism>
<protein>
    <submittedName>
        <fullName evidence="1">Uncharacterized protein</fullName>
    </submittedName>
</protein>
<name>A0ABT2X9B2_9RHOB</name>
<gene>
    <name evidence="1" type="ORF">OEZ60_21135</name>
</gene>
<evidence type="ECO:0000313" key="2">
    <source>
        <dbReference type="Proteomes" id="UP001209535"/>
    </source>
</evidence>
<keyword evidence="2" id="KW-1185">Reference proteome</keyword>
<proteinExistence type="predicted"/>
<sequence>MSLGRFALKRDVQFSLYKVVKPDHAIITFFDQVFDAGLNEAVRWDHYWTPLRYAVVVKVAHLFDEETA</sequence>
<dbReference type="RefSeq" id="WP_263340666.1">
    <property type="nucleotide sequence ID" value="NZ_JAOVQO010000033.1"/>
</dbReference>
<evidence type="ECO:0000313" key="1">
    <source>
        <dbReference type="EMBL" id="MCU9850493.1"/>
    </source>
</evidence>
<dbReference type="Proteomes" id="UP001209535">
    <property type="component" value="Unassembled WGS sequence"/>
</dbReference>
<dbReference type="EMBL" id="JAOVQO010000033">
    <property type="protein sequence ID" value="MCU9850493.1"/>
    <property type="molecule type" value="Genomic_DNA"/>
</dbReference>
<comment type="caution">
    <text evidence="1">The sequence shown here is derived from an EMBL/GenBank/DDBJ whole genome shotgun (WGS) entry which is preliminary data.</text>
</comment>